<comment type="caution">
    <text evidence="1">The sequence shown here is derived from an EMBL/GenBank/DDBJ whole genome shotgun (WGS) entry which is preliminary data.</text>
</comment>
<name>A0A645E1F9_9ZZZZ</name>
<accession>A0A645E1F9</accession>
<organism evidence="1">
    <name type="scientific">bioreactor metagenome</name>
    <dbReference type="NCBI Taxonomy" id="1076179"/>
    <lineage>
        <taxon>unclassified sequences</taxon>
        <taxon>metagenomes</taxon>
        <taxon>ecological metagenomes</taxon>
    </lineage>
</organism>
<dbReference type="AlphaFoldDB" id="A0A645E1F9"/>
<dbReference type="EMBL" id="VSSQ01042099">
    <property type="protein sequence ID" value="MPM95624.1"/>
    <property type="molecule type" value="Genomic_DNA"/>
</dbReference>
<protein>
    <submittedName>
        <fullName evidence="1">Uncharacterized protein</fullName>
    </submittedName>
</protein>
<evidence type="ECO:0000313" key="1">
    <source>
        <dbReference type="EMBL" id="MPM95624.1"/>
    </source>
</evidence>
<reference evidence="1" key="1">
    <citation type="submission" date="2019-08" db="EMBL/GenBank/DDBJ databases">
        <authorList>
            <person name="Kucharzyk K."/>
            <person name="Murdoch R.W."/>
            <person name="Higgins S."/>
            <person name="Loffler F."/>
        </authorList>
    </citation>
    <scope>NUCLEOTIDE SEQUENCE</scope>
</reference>
<sequence length="77" mass="8403">MHDRLIGVDAHQIQGAVLALGVEDVGFLLLIVVEKVPACLVALYHLGEHRMVGDVFQEVGRVGVVHHRPVDIDESDV</sequence>
<proteinExistence type="predicted"/>
<gene>
    <name evidence="1" type="ORF">SDC9_142779</name>
</gene>